<organism evidence="3 4">
    <name type="scientific">Chryseolinea serpens</name>
    <dbReference type="NCBI Taxonomy" id="947013"/>
    <lineage>
        <taxon>Bacteria</taxon>
        <taxon>Pseudomonadati</taxon>
        <taxon>Bacteroidota</taxon>
        <taxon>Cytophagia</taxon>
        <taxon>Cytophagales</taxon>
        <taxon>Fulvivirgaceae</taxon>
        <taxon>Chryseolinea</taxon>
    </lineage>
</organism>
<dbReference type="PANTHER" id="PTHR35861:SF1">
    <property type="entry name" value="PHAGE TAIL SHEATH PROTEIN"/>
    <property type="match status" value="1"/>
</dbReference>
<dbReference type="RefSeq" id="WP_084138333.1">
    <property type="nucleotide sequence ID" value="NZ_FQWQ01000003.1"/>
</dbReference>
<gene>
    <name evidence="3" type="ORF">SAMN04488109_4785</name>
</gene>
<dbReference type="AlphaFoldDB" id="A0A1M5UNK8"/>
<protein>
    <recommendedName>
        <fullName evidence="2">Tail sheath protein C-terminal domain-containing protein</fullName>
    </recommendedName>
</protein>
<evidence type="ECO:0000259" key="2">
    <source>
        <dbReference type="Pfam" id="PF17482"/>
    </source>
</evidence>
<dbReference type="PANTHER" id="PTHR35861">
    <property type="match status" value="1"/>
</dbReference>
<evidence type="ECO:0000313" key="3">
    <source>
        <dbReference type="EMBL" id="SHH64293.1"/>
    </source>
</evidence>
<evidence type="ECO:0000313" key="4">
    <source>
        <dbReference type="Proteomes" id="UP000184212"/>
    </source>
</evidence>
<feature type="domain" description="Tail sheath protein C-terminal" evidence="2">
    <location>
        <begin position="567"/>
        <end position="671"/>
    </location>
</feature>
<dbReference type="Pfam" id="PF17482">
    <property type="entry name" value="Phage_sheath_1C"/>
    <property type="match status" value="1"/>
</dbReference>
<sequence>MSMINESAIRTPGVYTTEIPLLPPSVAQVETAVPVFIGYTEIAERKGESLSMKPTKITSLVEFRQLFGGPFNIAPGNIELKVDPTKNYTVTEVTYNRMFYLFDALRHFFDNGGGKCYIVSVGSYADAVAAGDETLTPPTGLRGGVKSVETYDEPTLILFPDAVLLSDTDFFALQQMALAQCASLQDRFSIFDLRENNTGTTTPWQTSVDNFKNRIGINALNYAACYTPWLISAFTKDINFNLLDGHVRDNTLAANLINFEMITANPDLNGLVTTIKRNTQDQTTVNALITTLRTDGAIVYPTIVDRYNKLKNDLIVTNDAGTVAAYDALVDFIELVAVSLPPLRTSMVNPVAVQSLDALAQNNGTGLRKFVGDLIALEQNTDVVALRAFAAATFTLYDPPATTWLTGTVASIGASSKDYYPPAVVSDHARALTILGDLNAIMTGLDGFLSRLLLAVQTYVKIAQDSLYKSHPIISNLVLYLQRELSKLPPSGAIAGIYALTDATRGVWKAPANVSLNSVVAPSVTIDEKIQDTLNVDDVAGKSINAIRAFTGKGTLVWGARTLDGNSSEWRYVSVRRFFIMVEESSKKATMPFVFEPNDANTWVKVRAMLENYLTVLWRQGALAGAKPEQAFFVKCGLGQTMTAQDILDGKLIIEIGMAAVRPAEFIIMRFAHKLQES</sequence>
<dbReference type="EMBL" id="FQWQ01000003">
    <property type="protein sequence ID" value="SHH64293.1"/>
    <property type="molecule type" value="Genomic_DNA"/>
</dbReference>
<proteinExistence type="inferred from homology"/>
<dbReference type="STRING" id="947013.SAMN04488109_4785"/>
<reference evidence="3 4" key="1">
    <citation type="submission" date="2016-11" db="EMBL/GenBank/DDBJ databases">
        <authorList>
            <person name="Jaros S."/>
            <person name="Januszkiewicz K."/>
            <person name="Wedrychowicz H."/>
        </authorList>
    </citation>
    <scope>NUCLEOTIDE SEQUENCE [LARGE SCALE GENOMIC DNA]</scope>
    <source>
        <strain evidence="3 4">DSM 24574</strain>
    </source>
</reference>
<dbReference type="OrthoDB" id="9767864at2"/>
<dbReference type="Gene3D" id="3.40.50.11780">
    <property type="match status" value="2"/>
</dbReference>
<dbReference type="InterPro" id="IPR052042">
    <property type="entry name" value="Tail_sheath_structural"/>
</dbReference>
<comment type="similarity">
    <text evidence="1">Belongs to the myoviridae tail sheath protein family.</text>
</comment>
<dbReference type="Proteomes" id="UP000184212">
    <property type="component" value="Unassembled WGS sequence"/>
</dbReference>
<keyword evidence="4" id="KW-1185">Reference proteome</keyword>
<accession>A0A1M5UNK8</accession>
<dbReference type="InterPro" id="IPR020287">
    <property type="entry name" value="Tail_sheath_C"/>
</dbReference>
<evidence type="ECO:0000256" key="1">
    <source>
        <dbReference type="ARBA" id="ARBA00008005"/>
    </source>
</evidence>
<name>A0A1M5UNK8_9BACT</name>